<dbReference type="InterPro" id="IPR041382">
    <property type="entry name" value="SH3_16"/>
</dbReference>
<dbReference type="InterPro" id="IPR038765">
    <property type="entry name" value="Papain-like_cys_pep_sf"/>
</dbReference>
<dbReference type="Pfam" id="PF00877">
    <property type="entry name" value="NLPC_P60"/>
    <property type="match status" value="1"/>
</dbReference>
<evidence type="ECO:0000256" key="1">
    <source>
        <dbReference type="ARBA" id="ARBA00007074"/>
    </source>
</evidence>
<gene>
    <name evidence="7" type="ORF">ACFFI0_14780</name>
</gene>
<dbReference type="Proteomes" id="UP001589774">
    <property type="component" value="Unassembled WGS sequence"/>
</dbReference>
<dbReference type="Gene3D" id="3.90.1720.10">
    <property type="entry name" value="endopeptidase domain like (from Nostoc punctiforme)"/>
    <property type="match status" value="1"/>
</dbReference>
<evidence type="ECO:0000259" key="6">
    <source>
        <dbReference type="PROSITE" id="PS51935"/>
    </source>
</evidence>
<evidence type="ECO:0000313" key="7">
    <source>
        <dbReference type="EMBL" id="MFC0319583.1"/>
    </source>
</evidence>
<protein>
    <submittedName>
        <fullName evidence="7">NlpC/P60 family protein</fullName>
    </submittedName>
</protein>
<dbReference type="SUPFAM" id="SSF54001">
    <property type="entry name" value="Cysteine proteinases"/>
    <property type="match status" value="1"/>
</dbReference>
<dbReference type="PANTHER" id="PTHR47053">
    <property type="entry name" value="MUREIN DD-ENDOPEPTIDASE MEPH-RELATED"/>
    <property type="match status" value="1"/>
</dbReference>
<feature type="domain" description="NlpC/P60" evidence="6">
    <location>
        <begin position="242"/>
        <end position="384"/>
    </location>
</feature>
<feature type="chain" id="PRO_5047538323" evidence="5">
    <location>
        <begin position="21"/>
        <end position="396"/>
    </location>
</feature>
<evidence type="ECO:0000256" key="5">
    <source>
        <dbReference type="SAM" id="SignalP"/>
    </source>
</evidence>
<keyword evidence="5" id="KW-0732">Signal</keyword>
<dbReference type="InterPro" id="IPR000064">
    <property type="entry name" value="NLP_P60_dom"/>
</dbReference>
<accession>A0ABV6HL20</accession>
<evidence type="ECO:0000256" key="2">
    <source>
        <dbReference type="ARBA" id="ARBA00022670"/>
    </source>
</evidence>
<comment type="caution">
    <text evidence="7">The sequence shown here is derived from an EMBL/GenBank/DDBJ whole genome shotgun (WGS) entry which is preliminary data.</text>
</comment>
<dbReference type="RefSeq" id="WP_130855840.1">
    <property type="nucleotide sequence ID" value="NZ_JBHLWO010000002.1"/>
</dbReference>
<keyword evidence="3" id="KW-0378">Hydrolase</keyword>
<proteinExistence type="inferred from homology"/>
<keyword evidence="4" id="KW-0788">Thiol protease</keyword>
<dbReference type="InterPro" id="IPR051202">
    <property type="entry name" value="Peptidase_C40"/>
</dbReference>
<evidence type="ECO:0000256" key="3">
    <source>
        <dbReference type="ARBA" id="ARBA00022801"/>
    </source>
</evidence>
<dbReference type="Gene3D" id="2.30.30.40">
    <property type="entry name" value="SH3 Domains"/>
    <property type="match status" value="2"/>
</dbReference>
<keyword evidence="8" id="KW-1185">Reference proteome</keyword>
<evidence type="ECO:0000256" key="4">
    <source>
        <dbReference type="ARBA" id="ARBA00022807"/>
    </source>
</evidence>
<name>A0ABV6HL20_9SPHI</name>
<dbReference type="PANTHER" id="PTHR47053:SF1">
    <property type="entry name" value="MUREIN DD-ENDOPEPTIDASE MEPH-RELATED"/>
    <property type="match status" value="1"/>
</dbReference>
<reference evidence="7 8" key="1">
    <citation type="submission" date="2024-09" db="EMBL/GenBank/DDBJ databases">
        <authorList>
            <person name="Sun Q."/>
            <person name="Mori K."/>
        </authorList>
    </citation>
    <scope>NUCLEOTIDE SEQUENCE [LARGE SCALE GENOMIC DNA]</scope>
    <source>
        <strain evidence="7 8">CCM 7765</strain>
    </source>
</reference>
<keyword evidence="2" id="KW-0645">Protease</keyword>
<dbReference type="PROSITE" id="PS51935">
    <property type="entry name" value="NLPC_P60"/>
    <property type="match status" value="1"/>
</dbReference>
<evidence type="ECO:0000313" key="8">
    <source>
        <dbReference type="Proteomes" id="UP001589774"/>
    </source>
</evidence>
<sequence length="396" mass="44076">MKRITILVIFALGLCSRLNAQQNLPLEERIVHLIELTRSKYALDKRTVVFEAYTDSLGRCVLETSSNVAAAYFREQYQTANINQPLFINTLPDAALQDTTFGVINVSVGNMRTVPKNAAEMASQALLGWPVDVLRKKEGYYLVRTIDGYISWLDEAAISLKTKPEIDDWNRKEKVIIVGDYGHVYSDLDKRSLRVSDIVMGNILVKEGEFKDFFKVIFPDGRRGYIDKAIALDYEDWRHGLNPSADAVLGIAKTMIGVPYLWGGTSIKGVDCSGFTKTAYLMNGFIIPRDASQQVLVGEPINILTNDKLDLSKALNNLKPGDLLFFAGGKHRSSNAKVTHVALYIGDGSFIHAAGKVRINSMVPGASNYDDFESRTVVAARRYLANREIEGIKKVK</sequence>
<organism evidence="7 8">
    <name type="scientific">Olivibacter oleidegradans</name>
    <dbReference type="NCBI Taxonomy" id="760123"/>
    <lineage>
        <taxon>Bacteria</taxon>
        <taxon>Pseudomonadati</taxon>
        <taxon>Bacteroidota</taxon>
        <taxon>Sphingobacteriia</taxon>
        <taxon>Sphingobacteriales</taxon>
        <taxon>Sphingobacteriaceae</taxon>
        <taxon>Olivibacter</taxon>
    </lineage>
</organism>
<dbReference type="EMBL" id="JBHLWO010000002">
    <property type="protein sequence ID" value="MFC0319583.1"/>
    <property type="molecule type" value="Genomic_DNA"/>
</dbReference>
<feature type="signal peptide" evidence="5">
    <location>
        <begin position="1"/>
        <end position="20"/>
    </location>
</feature>
<dbReference type="Pfam" id="PF18348">
    <property type="entry name" value="SH3_16"/>
    <property type="match status" value="1"/>
</dbReference>
<comment type="similarity">
    <text evidence="1">Belongs to the peptidase C40 family.</text>
</comment>